<feature type="domain" description="Hemerythrin-like" evidence="5">
    <location>
        <begin position="76"/>
        <end position="174"/>
    </location>
</feature>
<protein>
    <recommendedName>
        <fullName evidence="5">Hemerythrin-like domain-containing protein</fullName>
    </recommendedName>
</protein>
<dbReference type="OrthoDB" id="5296936at2"/>
<evidence type="ECO:0000259" key="5">
    <source>
        <dbReference type="Pfam" id="PF01814"/>
    </source>
</evidence>
<dbReference type="PANTHER" id="PTHR37164:SF1">
    <property type="entry name" value="BACTERIOHEMERYTHRIN"/>
    <property type="match status" value="1"/>
</dbReference>
<organism evidence="6 7">
    <name type="scientific">Rhodoferax lacus</name>
    <dbReference type="NCBI Taxonomy" id="2184758"/>
    <lineage>
        <taxon>Bacteria</taxon>
        <taxon>Pseudomonadati</taxon>
        <taxon>Pseudomonadota</taxon>
        <taxon>Betaproteobacteria</taxon>
        <taxon>Burkholderiales</taxon>
        <taxon>Comamonadaceae</taxon>
        <taxon>Rhodoferax</taxon>
    </lineage>
</organism>
<dbReference type="PANTHER" id="PTHR37164">
    <property type="entry name" value="BACTERIOHEMERYTHRIN"/>
    <property type="match status" value="1"/>
</dbReference>
<dbReference type="NCBIfam" id="TIGR02481">
    <property type="entry name" value="hemeryth_dom"/>
    <property type="match status" value="1"/>
</dbReference>
<evidence type="ECO:0000313" key="7">
    <source>
        <dbReference type="Proteomes" id="UP000260665"/>
    </source>
</evidence>
<evidence type="ECO:0000256" key="3">
    <source>
        <dbReference type="ARBA" id="ARBA00022723"/>
    </source>
</evidence>
<dbReference type="CDD" id="cd12107">
    <property type="entry name" value="Hemerythrin"/>
    <property type="match status" value="1"/>
</dbReference>
<keyword evidence="7" id="KW-1185">Reference proteome</keyword>
<proteinExistence type="inferred from homology"/>
<dbReference type="InterPro" id="IPR012312">
    <property type="entry name" value="Hemerythrin-like"/>
</dbReference>
<name>A0A3E1RE26_9BURK</name>
<evidence type="ECO:0000256" key="4">
    <source>
        <dbReference type="ARBA" id="ARBA00023004"/>
    </source>
</evidence>
<dbReference type="GO" id="GO:0005344">
    <property type="term" value="F:oxygen carrier activity"/>
    <property type="evidence" value="ECO:0007669"/>
    <property type="project" value="UniProtKB-KW"/>
</dbReference>
<sequence>MTKRMVPRDGGALLGAERRHLRNTLLVFVALRYQSAALLMPVNLSQRGPDEDGAKSTQEIRMALDWKDTHMVGDCTMDAEHQEWFQLANQFLMAGERQSMHASGKVFSQYTKHHFVNEEALMHKTQFPYTATHIKEHERLVSNLDKILDVVGMDVLSQAELEDFVALSLAKHIANYDRPFAVYVRRNGAVAPA</sequence>
<keyword evidence="4" id="KW-0408">Iron</keyword>
<evidence type="ECO:0000313" key="6">
    <source>
        <dbReference type="EMBL" id="RFO97533.1"/>
    </source>
</evidence>
<dbReference type="EMBL" id="QFZK01000003">
    <property type="protein sequence ID" value="RFO97533.1"/>
    <property type="molecule type" value="Genomic_DNA"/>
</dbReference>
<dbReference type="InterPro" id="IPR012827">
    <property type="entry name" value="Hemerythrin_metal-bd"/>
</dbReference>
<keyword evidence="2" id="KW-0561">Oxygen transport</keyword>
<evidence type="ECO:0000256" key="2">
    <source>
        <dbReference type="ARBA" id="ARBA00022621"/>
    </source>
</evidence>
<dbReference type="PROSITE" id="PS00550">
    <property type="entry name" value="HEMERYTHRINS"/>
    <property type="match status" value="1"/>
</dbReference>
<dbReference type="Pfam" id="PF01814">
    <property type="entry name" value="Hemerythrin"/>
    <property type="match status" value="1"/>
</dbReference>
<dbReference type="RefSeq" id="WP_117175298.1">
    <property type="nucleotide sequence ID" value="NZ_QFZK01000003.1"/>
</dbReference>
<dbReference type="GO" id="GO:0046872">
    <property type="term" value="F:metal ion binding"/>
    <property type="evidence" value="ECO:0007669"/>
    <property type="project" value="UniProtKB-KW"/>
</dbReference>
<evidence type="ECO:0000256" key="1">
    <source>
        <dbReference type="ARBA" id="ARBA00010587"/>
    </source>
</evidence>
<dbReference type="SUPFAM" id="SSF47188">
    <property type="entry name" value="Hemerythrin-like"/>
    <property type="match status" value="1"/>
</dbReference>
<accession>A0A3E1RE26</accession>
<dbReference type="InterPro" id="IPR016131">
    <property type="entry name" value="Haemerythrin_Fe_BS"/>
</dbReference>
<dbReference type="InterPro" id="IPR050669">
    <property type="entry name" value="Hemerythrin"/>
</dbReference>
<reference evidence="6 7" key="1">
    <citation type="submission" date="2018-05" db="EMBL/GenBank/DDBJ databases">
        <title>Rhodoferax soyangensis sp.nov., isolated from an oligotrophic freshwater lake.</title>
        <authorList>
            <person name="Park M."/>
        </authorList>
    </citation>
    <scope>NUCLEOTIDE SEQUENCE [LARGE SCALE GENOMIC DNA]</scope>
    <source>
        <strain evidence="6 7">IMCC26218</strain>
    </source>
</reference>
<keyword evidence="2" id="KW-0813">Transport</keyword>
<gene>
    <name evidence="6" type="ORF">DIC66_06580</name>
</gene>
<keyword evidence="3" id="KW-0479">Metal-binding</keyword>
<dbReference type="Proteomes" id="UP000260665">
    <property type="component" value="Unassembled WGS sequence"/>
</dbReference>
<comment type="caution">
    <text evidence="6">The sequence shown here is derived from an EMBL/GenBank/DDBJ whole genome shotgun (WGS) entry which is preliminary data.</text>
</comment>
<dbReference type="Gene3D" id="1.20.120.50">
    <property type="entry name" value="Hemerythrin-like"/>
    <property type="match status" value="1"/>
</dbReference>
<dbReference type="InterPro" id="IPR035938">
    <property type="entry name" value="Hemerythrin-like_sf"/>
</dbReference>
<dbReference type="AlphaFoldDB" id="A0A3E1RE26"/>
<comment type="similarity">
    <text evidence="1">Belongs to the hemerythrin family.</text>
</comment>